<dbReference type="EMBL" id="BMZS01000010">
    <property type="protein sequence ID" value="GHD58226.1"/>
    <property type="molecule type" value="Genomic_DNA"/>
</dbReference>
<keyword evidence="1" id="KW-0479">Metal-binding</keyword>
<organism evidence="3 4">
    <name type="scientific">Thalassobaculum fulvum</name>
    <dbReference type="NCBI Taxonomy" id="1633335"/>
    <lineage>
        <taxon>Bacteria</taxon>
        <taxon>Pseudomonadati</taxon>
        <taxon>Pseudomonadota</taxon>
        <taxon>Alphaproteobacteria</taxon>
        <taxon>Rhodospirillales</taxon>
        <taxon>Thalassobaculaceae</taxon>
        <taxon>Thalassobaculum</taxon>
    </lineage>
</organism>
<reference evidence="3" key="2">
    <citation type="submission" date="2020-09" db="EMBL/GenBank/DDBJ databases">
        <authorList>
            <person name="Sun Q."/>
            <person name="Kim S."/>
        </authorList>
    </citation>
    <scope>NUCLEOTIDE SEQUENCE</scope>
    <source>
        <strain evidence="3">KCTC 42651</strain>
    </source>
</reference>
<evidence type="ECO:0000313" key="4">
    <source>
        <dbReference type="Proteomes" id="UP000630353"/>
    </source>
</evidence>
<evidence type="ECO:0000313" key="3">
    <source>
        <dbReference type="EMBL" id="GHD58226.1"/>
    </source>
</evidence>
<reference evidence="3" key="1">
    <citation type="journal article" date="2014" name="Int. J. Syst. Evol. Microbiol.">
        <title>Complete genome sequence of Corynebacterium casei LMG S-19264T (=DSM 44701T), isolated from a smear-ripened cheese.</title>
        <authorList>
            <consortium name="US DOE Joint Genome Institute (JGI-PGF)"/>
            <person name="Walter F."/>
            <person name="Albersmeier A."/>
            <person name="Kalinowski J."/>
            <person name="Ruckert C."/>
        </authorList>
    </citation>
    <scope>NUCLEOTIDE SEQUENCE</scope>
    <source>
        <strain evidence="3">KCTC 42651</strain>
    </source>
</reference>
<protein>
    <recommendedName>
        <fullName evidence="2">Fe2OG dioxygenase domain-containing protein</fullName>
    </recommendedName>
</protein>
<name>A0A918XUY2_9PROT</name>
<proteinExistence type="inferred from homology"/>
<dbReference type="InterPro" id="IPR005123">
    <property type="entry name" value="Oxoglu/Fe-dep_dioxygenase_dom"/>
</dbReference>
<dbReference type="Proteomes" id="UP000630353">
    <property type="component" value="Unassembled WGS sequence"/>
</dbReference>
<evidence type="ECO:0000256" key="1">
    <source>
        <dbReference type="RuleBase" id="RU003682"/>
    </source>
</evidence>
<dbReference type="GO" id="GO:0016491">
    <property type="term" value="F:oxidoreductase activity"/>
    <property type="evidence" value="ECO:0007669"/>
    <property type="project" value="UniProtKB-KW"/>
</dbReference>
<comment type="similarity">
    <text evidence="1">Belongs to the iron/ascorbate-dependent oxidoreductase family.</text>
</comment>
<keyword evidence="4" id="KW-1185">Reference proteome</keyword>
<gene>
    <name evidence="3" type="ORF">GCM10017083_40870</name>
</gene>
<dbReference type="GO" id="GO:0046872">
    <property type="term" value="F:metal ion binding"/>
    <property type="evidence" value="ECO:0007669"/>
    <property type="project" value="UniProtKB-KW"/>
</dbReference>
<keyword evidence="1" id="KW-0560">Oxidoreductase</keyword>
<dbReference type="AlphaFoldDB" id="A0A918XUY2"/>
<dbReference type="PROSITE" id="PS51471">
    <property type="entry name" value="FE2OG_OXY"/>
    <property type="match status" value="1"/>
</dbReference>
<comment type="caution">
    <text evidence="3">The sequence shown here is derived from an EMBL/GenBank/DDBJ whole genome shotgun (WGS) entry which is preliminary data.</text>
</comment>
<keyword evidence="1" id="KW-0408">Iron</keyword>
<sequence length="206" mass="22710">MHTMPFTVLPFPSATPDIRQVVAGLLQPGGKMSFARFCHARRDVGIPLIFGYAQALAHHAETLFGEPAIMGLPAGTLRYHGSEQADFAPWHTDAWFFRGDGRGLTFWVTFDDAGETAPGVEFQVGDRTVSPRVPAGHALMFGPHVRHRTQTIHGDRISVEFRCVPASMRVAEWQNMLQARVDRTGDGCRVAISAQGRTQYLDPPEA</sequence>
<feature type="domain" description="Fe2OG dioxygenase" evidence="2">
    <location>
        <begin position="70"/>
        <end position="165"/>
    </location>
</feature>
<evidence type="ECO:0000259" key="2">
    <source>
        <dbReference type="PROSITE" id="PS51471"/>
    </source>
</evidence>
<accession>A0A918XUY2</accession>
<dbReference type="SUPFAM" id="SSF51197">
    <property type="entry name" value="Clavaminate synthase-like"/>
    <property type="match status" value="1"/>
</dbReference>
<dbReference type="Gene3D" id="2.60.120.620">
    <property type="entry name" value="q2cbj1_9rhob like domain"/>
    <property type="match status" value="1"/>
</dbReference>